<sequence>MISFGSFTGRVMGIRNVASGNVREGCVQMVELQNDEGDLAHFIVSPDTYVLGQEMMSAGDIVTGYYDAGAPMILIYPPQYPALVMVKETAGRHVKVSYFNKDLVSEDNRLVLHPDAYTRIVTTNGQAFMARPGDHHLVVVYGPSTKSIPAQTVPYQIVVLCL</sequence>
<gene>
    <name evidence="1" type="ORF">GCM10008983_08250</name>
</gene>
<dbReference type="EMBL" id="BAAADM010000020">
    <property type="protein sequence ID" value="GAA0434004.1"/>
    <property type="molecule type" value="Genomic_DNA"/>
</dbReference>
<protein>
    <submittedName>
        <fullName evidence="1">Uncharacterized protein</fullName>
    </submittedName>
</protein>
<keyword evidence="2" id="KW-1185">Reference proteome</keyword>
<comment type="caution">
    <text evidence="1">The sequence shown here is derived from an EMBL/GenBank/DDBJ whole genome shotgun (WGS) entry which is preliminary data.</text>
</comment>
<proteinExistence type="predicted"/>
<accession>A0ABP3IZ57</accession>
<name>A0ABP3IZ57_9BACI</name>
<evidence type="ECO:0000313" key="1">
    <source>
        <dbReference type="EMBL" id="GAA0434004.1"/>
    </source>
</evidence>
<dbReference type="Proteomes" id="UP001501459">
    <property type="component" value="Unassembled WGS sequence"/>
</dbReference>
<dbReference type="RefSeq" id="WP_343751369.1">
    <property type="nucleotide sequence ID" value="NZ_BAAADM010000020.1"/>
</dbReference>
<reference evidence="2" key="1">
    <citation type="journal article" date="2019" name="Int. J. Syst. Evol. Microbiol.">
        <title>The Global Catalogue of Microorganisms (GCM) 10K type strain sequencing project: providing services to taxonomists for standard genome sequencing and annotation.</title>
        <authorList>
            <consortium name="The Broad Institute Genomics Platform"/>
            <consortium name="The Broad Institute Genome Sequencing Center for Infectious Disease"/>
            <person name="Wu L."/>
            <person name="Ma J."/>
        </authorList>
    </citation>
    <scope>NUCLEOTIDE SEQUENCE [LARGE SCALE GENOMIC DNA]</scope>
    <source>
        <strain evidence="2">JCM 12149</strain>
    </source>
</reference>
<evidence type="ECO:0000313" key="2">
    <source>
        <dbReference type="Proteomes" id="UP001501459"/>
    </source>
</evidence>
<organism evidence="1 2">
    <name type="scientific">Lentibacillus halophilus</name>
    <dbReference type="NCBI Taxonomy" id="295065"/>
    <lineage>
        <taxon>Bacteria</taxon>
        <taxon>Bacillati</taxon>
        <taxon>Bacillota</taxon>
        <taxon>Bacilli</taxon>
        <taxon>Bacillales</taxon>
        <taxon>Bacillaceae</taxon>
        <taxon>Lentibacillus</taxon>
    </lineage>
</organism>